<dbReference type="KEGG" id="crw:CROST_046860"/>
<dbReference type="Proteomes" id="UP000190951">
    <property type="component" value="Plasmid p330"/>
</dbReference>
<evidence type="ECO:0000313" key="2">
    <source>
        <dbReference type="Proteomes" id="UP000190951"/>
    </source>
</evidence>
<organism evidence="1 2">
    <name type="scientific">Clostridium felsineum</name>
    <dbReference type="NCBI Taxonomy" id="36839"/>
    <lineage>
        <taxon>Bacteria</taxon>
        <taxon>Bacillati</taxon>
        <taxon>Bacillota</taxon>
        <taxon>Clostridia</taxon>
        <taxon>Eubacteriales</taxon>
        <taxon>Clostridiaceae</taxon>
        <taxon>Clostridium</taxon>
    </lineage>
</organism>
<keyword evidence="2" id="KW-1185">Reference proteome</keyword>
<sequence length="541" mass="62474">MTKKNDCIKNIYNKPSFKFRPAKSTPIAKDYNSMVKEAYDDLQRIINSFTKTYYNLEKLFKKSENERNEMRSSLKYIDLKLKDLQGKVEGNISCSEILFADYFLNKDYTESEFTDAYINSGMLTLNMNLESDDIKDSKIEILPSSNGFPGNTHMVNTENDAIHFLGESNLNMELNNILDDRDDTYFEYEMFNIDKAIIDKCHNLGFEYKEKVPFNAKDNCLKLTFKISLEEPKFFNCLSLAPYVPLNSDFNSASIKNFIISDGLNTLQDIPVNRPFSENMLLIFKPQLVAFVIVELQQISSYDAKIGHFYFTDAVDLSIFEAENTLNYHRINGTNPSIENLGMKYDNELKKYTGPKNFNAKTGKITYLDNETIKKKMFYEPKYTLSARCSTEIIDAKRYLIGIKNVALLNYSFRESGTYISKTFQVKQGVKAIILDSQEFIPEAFDKGKYISYFVCFNGDNDWIEIFPKHRASEGNFSIELNSSITEDERKINTLYLEKPYEATSINLKIVLSRPVDKASMTPIVYSYNLDILTRGDSIEY</sequence>
<geneLocation type="plasmid" evidence="1 2">
    <name>p330</name>
</geneLocation>
<dbReference type="RefSeq" id="WP_077832555.1">
    <property type="nucleotide sequence ID" value="NZ_CP096984.1"/>
</dbReference>
<reference evidence="1 2" key="1">
    <citation type="submission" date="2022-04" db="EMBL/GenBank/DDBJ databases">
        <title>Genome sequence of C. roseum typestrain.</title>
        <authorList>
            <person name="Poehlein A."/>
            <person name="Schoch T."/>
            <person name="Duerre P."/>
            <person name="Daniel R."/>
        </authorList>
    </citation>
    <scope>NUCLEOTIDE SEQUENCE [LARGE SCALE GENOMIC DNA]</scope>
    <source>
        <strain evidence="1 2">DSM 7320</strain>
        <plasmid evidence="1 2">p330</plasmid>
    </source>
</reference>
<gene>
    <name evidence="1" type="ORF">CROST_046860</name>
</gene>
<keyword evidence="1" id="KW-0614">Plasmid</keyword>
<dbReference type="EMBL" id="CP096984">
    <property type="protein sequence ID" value="URZ13908.1"/>
    <property type="molecule type" value="Genomic_DNA"/>
</dbReference>
<accession>A0A1S8MF20</accession>
<name>A0A1S8MF20_9CLOT</name>
<proteinExistence type="predicted"/>
<dbReference type="AlphaFoldDB" id="A0A1S8MF20"/>
<evidence type="ECO:0000313" key="1">
    <source>
        <dbReference type="EMBL" id="URZ13908.1"/>
    </source>
</evidence>
<dbReference type="STRING" id="84029.CROST_31730"/>
<protein>
    <submittedName>
        <fullName evidence="1">Uncharacterized protein</fullName>
    </submittedName>
</protein>